<evidence type="ECO:0000313" key="5">
    <source>
        <dbReference type="EnsemblMetazoa" id="tetur10g00330.1"/>
    </source>
</evidence>
<dbReference type="OrthoDB" id="7394989at2759"/>
<dbReference type="InterPro" id="IPR031311">
    <property type="entry name" value="CHIT_BIND_RR_consensus"/>
</dbReference>
<dbReference type="PANTHER" id="PTHR10380:SF173">
    <property type="entry name" value="CUTICULAR PROTEIN 47EF, ISOFORM C-RELATED"/>
    <property type="match status" value="1"/>
</dbReference>
<dbReference type="OMA" id="DAWSHEY"/>
<dbReference type="Pfam" id="PF00379">
    <property type="entry name" value="Chitin_bind_4"/>
    <property type="match status" value="1"/>
</dbReference>
<evidence type="ECO:0000313" key="6">
    <source>
        <dbReference type="Proteomes" id="UP000015104"/>
    </source>
</evidence>
<feature type="region of interest" description="Disordered" evidence="3">
    <location>
        <begin position="200"/>
        <end position="227"/>
    </location>
</feature>
<proteinExistence type="predicted"/>
<dbReference type="EMBL" id="CAEY01000028">
    <property type="status" value="NOT_ANNOTATED_CDS"/>
    <property type="molecule type" value="Genomic_DNA"/>
</dbReference>
<feature type="chain" id="PRO_5004580622" evidence="4">
    <location>
        <begin position="22"/>
        <end position="257"/>
    </location>
</feature>
<dbReference type="PROSITE" id="PS51155">
    <property type="entry name" value="CHIT_BIND_RR_2"/>
    <property type="match status" value="1"/>
</dbReference>
<dbReference type="InterPro" id="IPR050468">
    <property type="entry name" value="Cuticle_Struct_Prot"/>
</dbReference>
<dbReference type="Proteomes" id="UP000015104">
    <property type="component" value="Unassembled WGS sequence"/>
</dbReference>
<reference evidence="6" key="1">
    <citation type="submission" date="2011-08" db="EMBL/GenBank/DDBJ databases">
        <authorList>
            <person name="Rombauts S."/>
        </authorList>
    </citation>
    <scope>NUCLEOTIDE SEQUENCE</scope>
    <source>
        <strain evidence="6">London</strain>
    </source>
</reference>
<keyword evidence="6" id="KW-1185">Reference proteome</keyword>
<dbReference type="AlphaFoldDB" id="T1KEQ1"/>
<dbReference type="STRING" id="32264.T1KEQ1"/>
<accession>T1KEQ1</accession>
<name>T1KEQ1_TETUR</name>
<dbReference type="GO" id="GO:0008010">
    <property type="term" value="F:structural constituent of chitin-based larval cuticle"/>
    <property type="evidence" value="ECO:0007669"/>
    <property type="project" value="TreeGrafter"/>
</dbReference>
<keyword evidence="4" id="KW-0732">Signal</keyword>
<feature type="compositionally biased region" description="Basic and acidic residues" evidence="3">
    <location>
        <begin position="200"/>
        <end position="209"/>
    </location>
</feature>
<organism evidence="5 6">
    <name type="scientific">Tetranychus urticae</name>
    <name type="common">Two-spotted spider mite</name>
    <dbReference type="NCBI Taxonomy" id="32264"/>
    <lineage>
        <taxon>Eukaryota</taxon>
        <taxon>Metazoa</taxon>
        <taxon>Ecdysozoa</taxon>
        <taxon>Arthropoda</taxon>
        <taxon>Chelicerata</taxon>
        <taxon>Arachnida</taxon>
        <taxon>Acari</taxon>
        <taxon>Acariformes</taxon>
        <taxon>Trombidiformes</taxon>
        <taxon>Prostigmata</taxon>
        <taxon>Eleutherengona</taxon>
        <taxon>Raphignathae</taxon>
        <taxon>Tetranychoidea</taxon>
        <taxon>Tetranychidae</taxon>
        <taxon>Tetranychus</taxon>
    </lineage>
</organism>
<gene>
    <name evidence="5" type="primary">107363734</name>
</gene>
<evidence type="ECO:0000256" key="3">
    <source>
        <dbReference type="SAM" id="MobiDB-lite"/>
    </source>
</evidence>
<dbReference type="EnsemblMetazoa" id="tetur10g00330.1">
    <property type="protein sequence ID" value="tetur10g00330.1"/>
    <property type="gene ID" value="tetur10g00330"/>
</dbReference>
<dbReference type="HOGENOM" id="CLU_1083072_0_0_1"/>
<protein>
    <submittedName>
        <fullName evidence="5">Uncharacterized protein</fullName>
    </submittedName>
</protein>
<sequence length="257" mass="28654">MCGIIFKAILCFGVLAVVAHATGHGGHSNTHRKQDAWGNYEFGYDIVDPWGAKNYRQESGDGWGNKWGSYGIRDSDGRLRIVEYVADGHGFRAKIKTNEPGTSNKDSAAAIYNGPDAHGYSHDVVKSGSVAPHFNHGSYKHELKHGHGGHDGYDKIHHAPAHHDAHHDAHHEADYGHDGWSHEVKHVPVHSYKHKEVDHYPSYHHEPSHHGQSHYEPSHQHESGWGSSADNHDGYGYGGDLAGYGNHYSLRYLRHKK</sequence>
<evidence type="ECO:0000256" key="4">
    <source>
        <dbReference type="SAM" id="SignalP"/>
    </source>
</evidence>
<dbReference type="GO" id="GO:0062129">
    <property type="term" value="C:chitin-based extracellular matrix"/>
    <property type="evidence" value="ECO:0007669"/>
    <property type="project" value="TreeGrafter"/>
</dbReference>
<reference evidence="5" key="2">
    <citation type="submission" date="2015-06" db="UniProtKB">
        <authorList>
            <consortium name="EnsemblMetazoa"/>
        </authorList>
    </citation>
    <scope>IDENTIFICATION</scope>
</reference>
<keyword evidence="1 2" id="KW-0193">Cuticle</keyword>
<evidence type="ECO:0000256" key="2">
    <source>
        <dbReference type="PROSITE-ProRule" id="PRU00497"/>
    </source>
</evidence>
<dbReference type="PROSITE" id="PS00233">
    <property type="entry name" value="CHIT_BIND_RR_1"/>
    <property type="match status" value="1"/>
</dbReference>
<dbReference type="InterPro" id="IPR000618">
    <property type="entry name" value="Insect_cuticle"/>
</dbReference>
<evidence type="ECO:0000256" key="1">
    <source>
        <dbReference type="ARBA" id="ARBA00022460"/>
    </source>
</evidence>
<dbReference type="PANTHER" id="PTHR10380">
    <property type="entry name" value="CUTICLE PROTEIN"/>
    <property type="match status" value="1"/>
</dbReference>
<feature type="signal peptide" evidence="4">
    <location>
        <begin position="1"/>
        <end position="21"/>
    </location>
</feature>